<keyword evidence="1" id="KW-0812">Transmembrane</keyword>
<dbReference type="EMBL" id="CBTB010000061">
    <property type="protein sequence ID" value="CDH31444.1"/>
    <property type="molecule type" value="Genomic_DNA"/>
</dbReference>
<feature type="transmembrane region" description="Helical" evidence="1">
    <location>
        <begin position="12"/>
        <end position="33"/>
    </location>
</feature>
<dbReference type="AlphaFoldDB" id="A0A077QDC2"/>
<name>A0A077QDC2_XENBV</name>
<accession>A0A077QDC2</accession>
<reference evidence="2" key="1">
    <citation type="submission" date="2013-07" db="EMBL/GenBank/DDBJ databases">
        <title>Sub-species coevolution in mutualistic symbiosis.</title>
        <authorList>
            <person name="Murfin K."/>
            <person name="Klassen J."/>
            <person name="Lee M."/>
            <person name="Forst S."/>
            <person name="Stock P."/>
            <person name="Goodrich-Blair H."/>
        </authorList>
    </citation>
    <scope>NUCLEOTIDE SEQUENCE [LARGE SCALE GENOMIC DNA]</scope>
    <source>
        <strain evidence="2">Intermedium</strain>
    </source>
</reference>
<organism evidence="2 3">
    <name type="scientific">Xenorhabdus bovienii str. Intermedium</name>
    <dbReference type="NCBI Taxonomy" id="1379677"/>
    <lineage>
        <taxon>Bacteria</taxon>
        <taxon>Pseudomonadati</taxon>
        <taxon>Pseudomonadota</taxon>
        <taxon>Gammaproteobacteria</taxon>
        <taxon>Enterobacterales</taxon>
        <taxon>Morganellaceae</taxon>
        <taxon>Xenorhabdus</taxon>
    </lineage>
</organism>
<keyword evidence="1" id="KW-0472">Membrane</keyword>
<dbReference type="RefSeq" id="WP_038184361.1">
    <property type="nucleotide sequence ID" value="NZ_CAWLWA010000112.1"/>
</dbReference>
<keyword evidence="1" id="KW-1133">Transmembrane helix</keyword>
<feature type="transmembrane region" description="Helical" evidence="1">
    <location>
        <begin position="164"/>
        <end position="185"/>
    </location>
</feature>
<gene>
    <name evidence="2" type="ORF">XBI1_1530002</name>
</gene>
<feature type="transmembrane region" description="Helical" evidence="1">
    <location>
        <begin position="133"/>
        <end position="158"/>
    </location>
</feature>
<sequence length="207" mass="24183">MTIFKFLINNHVAVLALSSAFFGGIWLALKSIYRGVSLFSERKISRNKRYLDTYSEVLSLENQRYIKSTMELDLMFKITKIRSIKLRNIILKLELDSVKSDVIRDVKKLDFYVYFNSGVPMIKIDLVYKLTRIFEGIAASILSSIIVFVILLLIVFNYNNFREYYYFPTAALMFSIGIFITRLMVSSLSNKRIEKINKVLSEYKLDD</sequence>
<dbReference type="HOGENOM" id="CLU_1325941_0_0_6"/>
<evidence type="ECO:0000256" key="1">
    <source>
        <dbReference type="SAM" id="Phobius"/>
    </source>
</evidence>
<dbReference type="Proteomes" id="UP000028480">
    <property type="component" value="Unassembled WGS sequence"/>
</dbReference>
<comment type="caution">
    <text evidence="2">The sequence shown here is derived from an EMBL/GenBank/DDBJ whole genome shotgun (WGS) entry which is preliminary data.</text>
</comment>
<evidence type="ECO:0000313" key="2">
    <source>
        <dbReference type="EMBL" id="CDH31444.1"/>
    </source>
</evidence>
<protein>
    <submittedName>
        <fullName evidence="2">Uncharacterized protein</fullName>
    </submittedName>
</protein>
<evidence type="ECO:0000313" key="3">
    <source>
        <dbReference type="Proteomes" id="UP000028480"/>
    </source>
</evidence>
<proteinExistence type="predicted"/>